<reference evidence="3 4" key="1">
    <citation type="journal article" date="2007" name="Proc. Natl. Acad. Sci. U.S.A.">
        <title>Characterization of a marine gammaproteobacterium capable of aerobic anoxygenic photosynthesis.</title>
        <authorList>
            <person name="Fuchs B.M."/>
            <person name="Spring S."/>
            <person name="Teeling H."/>
            <person name="Quast C."/>
            <person name="Wulf J."/>
            <person name="Schattenhofer M."/>
            <person name="Yan S."/>
            <person name="Ferriera S."/>
            <person name="Johnson J."/>
            <person name="Glockner F.O."/>
            <person name="Amann R."/>
        </authorList>
    </citation>
    <scope>NUCLEOTIDE SEQUENCE [LARGE SCALE GENOMIC DNA]</scope>
    <source>
        <strain evidence="3">KT71</strain>
    </source>
</reference>
<proteinExistence type="predicted"/>
<evidence type="ECO:0000313" key="3">
    <source>
        <dbReference type="EMBL" id="EAQ95767.2"/>
    </source>
</evidence>
<dbReference type="HOGENOM" id="CLU_016107_3_0_6"/>
<keyword evidence="3" id="KW-0378">Hydrolase</keyword>
<dbReference type="GO" id="GO:0047421">
    <property type="term" value="F:N-acyl-D-glutamate deacylase activity"/>
    <property type="evidence" value="ECO:0007669"/>
    <property type="project" value="UniProtKB-EC"/>
</dbReference>
<feature type="domain" description="Amidohydrolase 3" evidence="2">
    <location>
        <begin position="69"/>
        <end position="142"/>
    </location>
</feature>
<dbReference type="PANTHER" id="PTHR11647">
    <property type="entry name" value="HYDRANTOINASE/DIHYDROPYRIMIDINASE FAMILY MEMBER"/>
    <property type="match status" value="1"/>
</dbReference>
<dbReference type="SUPFAM" id="SSF51556">
    <property type="entry name" value="Metallo-dependent hydrolases"/>
    <property type="match status" value="1"/>
</dbReference>
<dbReference type="eggNOG" id="COG3653">
    <property type="taxonomic scope" value="Bacteria"/>
</dbReference>
<evidence type="ECO:0000313" key="4">
    <source>
        <dbReference type="Proteomes" id="UP000019205"/>
    </source>
</evidence>
<dbReference type="InterPro" id="IPR011059">
    <property type="entry name" value="Metal-dep_hydrolase_composite"/>
</dbReference>
<dbReference type="AlphaFoldDB" id="A4AE19"/>
<dbReference type="InterPro" id="IPR013108">
    <property type="entry name" value="Amidohydro_3"/>
</dbReference>
<keyword evidence="1" id="KW-0732">Signal</keyword>
<organism evidence="3 4">
    <name type="scientific">Congregibacter litoralis KT71</name>
    <dbReference type="NCBI Taxonomy" id="314285"/>
    <lineage>
        <taxon>Bacteria</taxon>
        <taxon>Pseudomonadati</taxon>
        <taxon>Pseudomonadota</taxon>
        <taxon>Gammaproteobacteria</taxon>
        <taxon>Cellvibrionales</taxon>
        <taxon>Halieaceae</taxon>
        <taxon>Congregibacter</taxon>
    </lineage>
</organism>
<feature type="chain" id="PRO_5002665614" evidence="1">
    <location>
        <begin position="28"/>
        <end position="505"/>
    </location>
</feature>
<dbReference type="Gene3D" id="3.30.1490.130">
    <property type="entry name" value="D-aminoacylase. Domain 3"/>
    <property type="match status" value="1"/>
</dbReference>
<dbReference type="InterPro" id="IPR032466">
    <property type="entry name" value="Metal_Hydrolase"/>
</dbReference>
<sequence>MDRSIKRKTVTAVLALAAFVLTSVAGAYDLVINNGRVMDPETGLDKVMNVGVTGDRIAAITEEALSGDRTIDASGKVVAPGFIDAHLHGNSPMAYKLALRDGLTTAMDLEYGTLGSAVNDWYAARKGKTQLNFGTASSHELARSLVLDGIRAIDVSEATISRTGGDRWAVGVPTDGQLTAILEEIDRGLAAGAVALGSTVGYMPGVSARELFEAQKIAAERGRVSALHTRHTPGTATTVPNGVQEVMANAAALQAPLLVMHFNNPGWELVQELILGMRDGGLNVWGEVYPYAAGSTTLNAVFLKPESWIEELGNRYEDTLFDPQTNSFLTEARYHELMAEDPGRGIVVYKMSPDSIPRWLRMEGITLGSDGMPVSPSFAWDTPYASLPNGHPRTAGARGRTLRIAREEGIPLMHVIAAMSYRPAKHLGATGLAAMDLRGRLQENMVADIVIFDPDTVTDNATYAQGMRPTTGIDYVLVSGRPTVVQGRVLPDVAAGKAIRFPVSQ</sequence>
<dbReference type="PANTHER" id="PTHR11647:SF1">
    <property type="entry name" value="COLLAPSIN RESPONSE MEDIATOR PROTEIN"/>
    <property type="match status" value="1"/>
</dbReference>
<evidence type="ECO:0000259" key="2">
    <source>
        <dbReference type="Pfam" id="PF07969"/>
    </source>
</evidence>
<reference evidence="3 4" key="2">
    <citation type="journal article" date="2009" name="PLoS ONE">
        <title>The photosynthetic apparatus and its regulation in the aerobic gammaproteobacterium Congregibacter litoralis gen. nov., sp. nov.</title>
        <authorList>
            <person name="Spring S."/>
            <person name="Lunsdorf H."/>
            <person name="Fuchs B.M."/>
            <person name="Tindall B.J."/>
        </authorList>
    </citation>
    <scope>NUCLEOTIDE SEQUENCE [LARGE SCALE GENOMIC DNA]</scope>
    <source>
        <strain evidence="3">KT71</strain>
    </source>
</reference>
<dbReference type="STRING" id="314285.KT71_18666"/>
<dbReference type="GO" id="GO:0004151">
    <property type="term" value="F:dihydroorotase activity"/>
    <property type="evidence" value="ECO:0007669"/>
    <property type="project" value="UniProtKB-EC"/>
</dbReference>
<dbReference type="SUPFAM" id="SSF51338">
    <property type="entry name" value="Composite domain of metallo-dependent hydrolases"/>
    <property type="match status" value="1"/>
</dbReference>
<evidence type="ECO:0000256" key="1">
    <source>
        <dbReference type="SAM" id="SignalP"/>
    </source>
</evidence>
<protein>
    <submittedName>
        <fullName evidence="3">Dihydroorotase</fullName>
        <ecNumber evidence="3">3.5.1.82</ecNumber>
        <ecNumber evidence="3">3.5.2.3</ecNumber>
    </submittedName>
</protein>
<keyword evidence="4" id="KW-1185">Reference proteome</keyword>
<dbReference type="EMBL" id="AAOA02000001">
    <property type="protein sequence ID" value="EAQ95767.2"/>
    <property type="molecule type" value="Genomic_DNA"/>
</dbReference>
<gene>
    <name evidence="3" type="ORF">KT71_18666</name>
</gene>
<dbReference type="Gene3D" id="3.20.20.140">
    <property type="entry name" value="Metal-dependent hydrolases"/>
    <property type="match status" value="1"/>
</dbReference>
<dbReference type="Pfam" id="PF07969">
    <property type="entry name" value="Amidohydro_3"/>
    <property type="match status" value="1"/>
</dbReference>
<feature type="signal peptide" evidence="1">
    <location>
        <begin position="1"/>
        <end position="27"/>
    </location>
</feature>
<name>A4AE19_9GAMM</name>
<dbReference type="RefSeq" id="WP_023659381.1">
    <property type="nucleotide sequence ID" value="NZ_CM002299.1"/>
</dbReference>
<dbReference type="NCBIfam" id="NF006560">
    <property type="entry name" value="PRK09061.1"/>
    <property type="match status" value="1"/>
</dbReference>
<dbReference type="Gene3D" id="2.30.40.10">
    <property type="entry name" value="Urease, subunit C, domain 1"/>
    <property type="match status" value="1"/>
</dbReference>
<dbReference type="InterPro" id="IPR023100">
    <property type="entry name" value="D-aminoacylase_insert_dom_sf"/>
</dbReference>
<comment type="caution">
    <text evidence="3">The sequence shown here is derived from an EMBL/GenBank/DDBJ whole genome shotgun (WGS) entry which is preliminary data.</text>
</comment>
<accession>A4AE19</accession>
<dbReference type="Proteomes" id="UP000019205">
    <property type="component" value="Chromosome"/>
</dbReference>
<dbReference type="EC" id="3.5.1.82" evidence="3"/>
<dbReference type="EC" id="3.5.2.3" evidence="3"/>
<dbReference type="InterPro" id="IPR050378">
    <property type="entry name" value="Metallo-dep_Hydrolases_sf"/>
</dbReference>